<gene>
    <name evidence="3" type="ORF">SEVIR_3G305500v2</name>
</gene>
<reference evidence="3" key="1">
    <citation type="submission" date="2019-03" db="EMBL/GenBank/DDBJ databases">
        <title>WGS assembly of Setaria viridis.</title>
        <authorList>
            <person name="Huang P."/>
            <person name="Jenkins J."/>
            <person name="Grimwood J."/>
            <person name="Barry K."/>
            <person name="Healey A."/>
            <person name="Mamidi S."/>
            <person name="Sreedasyam A."/>
            <person name="Shu S."/>
            <person name="Feldman M."/>
            <person name="Wu J."/>
            <person name="Yu Y."/>
            <person name="Chen C."/>
            <person name="Johnson J."/>
            <person name="Rokhsar D."/>
            <person name="Baxter I."/>
            <person name="Schmutz J."/>
            <person name="Brutnell T."/>
            <person name="Kellogg E."/>
        </authorList>
    </citation>
    <scope>NUCLEOTIDE SEQUENCE [LARGE SCALE GENOMIC DNA]</scope>
</reference>
<dbReference type="EMBL" id="CM016554">
    <property type="protein sequence ID" value="TKW28315.1"/>
    <property type="molecule type" value="Genomic_DNA"/>
</dbReference>
<dbReference type="PANTHER" id="PTHR31286:SF167">
    <property type="entry name" value="OS09G0268800 PROTEIN"/>
    <property type="match status" value="1"/>
</dbReference>
<evidence type="ECO:0000313" key="3">
    <source>
        <dbReference type="EMBL" id="TKW28315.1"/>
    </source>
</evidence>
<dbReference type="Proteomes" id="UP000298652">
    <property type="component" value="Chromosome 3"/>
</dbReference>
<proteinExistence type="predicted"/>
<dbReference type="OMA" id="HDTREPL"/>
<evidence type="ECO:0000313" key="4">
    <source>
        <dbReference type="Proteomes" id="UP000298652"/>
    </source>
</evidence>
<feature type="coiled-coil region" evidence="1">
    <location>
        <begin position="11"/>
        <end position="38"/>
    </location>
</feature>
<feature type="region of interest" description="Disordered" evidence="2">
    <location>
        <begin position="212"/>
        <end position="232"/>
    </location>
</feature>
<sequence>MAESNSEMQHGRKLERDLNDLLQHLELWEDENQEIVLEEDMEKLKANARWTALAKVCSPKTFSHAAFFANMKIFRGNVVLLEEYDGITKPSSVKFKSMVAWVRIYDLPMSFRTKNIGRQLGNKIREFLKRDYLRIRIKLDVDKSLTRVVYVSFGNENRVAFRVSYEKLPKFCAACHIDTECGDGVHDKKAFQYGEMLIASPERMGKLVKETRSSGSVDMKGSDSRVIQTSFT</sequence>
<keyword evidence="4" id="KW-1185">Reference proteome</keyword>
<dbReference type="Gramene" id="TKW28315">
    <property type="protein sequence ID" value="TKW28315"/>
    <property type="gene ID" value="SEVIR_3G305500v2"/>
</dbReference>
<name>A0A4U6VHY7_SETVI</name>
<dbReference type="InterPro" id="IPR040256">
    <property type="entry name" value="At4g02000-like"/>
</dbReference>
<dbReference type="PANTHER" id="PTHR31286">
    <property type="entry name" value="GLYCINE-RICH CELL WALL STRUCTURAL PROTEIN 1.8-LIKE"/>
    <property type="match status" value="1"/>
</dbReference>
<dbReference type="AlphaFoldDB" id="A0A4U6VHY7"/>
<organism evidence="3 4">
    <name type="scientific">Setaria viridis</name>
    <name type="common">Green bristlegrass</name>
    <name type="synonym">Setaria italica subsp. viridis</name>
    <dbReference type="NCBI Taxonomy" id="4556"/>
    <lineage>
        <taxon>Eukaryota</taxon>
        <taxon>Viridiplantae</taxon>
        <taxon>Streptophyta</taxon>
        <taxon>Embryophyta</taxon>
        <taxon>Tracheophyta</taxon>
        <taxon>Spermatophyta</taxon>
        <taxon>Magnoliopsida</taxon>
        <taxon>Liliopsida</taxon>
        <taxon>Poales</taxon>
        <taxon>Poaceae</taxon>
        <taxon>PACMAD clade</taxon>
        <taxon>Panicoideae</taxon>
        <taxon>Panicodae</taxon>
        <taxon>Paniceae</taxon>
        <taxon>Cenchrinae</taxon>
        <taxon>Setaria</taxon>
    </lineage>
</organism>
<evidence type="ECO:0000256" key="2">
    <source>
        <dbReference type="SAM" id="MobiDB-lite"/>
    </source>
</evidence>
<keyword evidence="1" id="KW-0175">Coiled coil</keyword>
<protein>
    <submittedName>
        <fullName evidence="3">Uncharacterized protein</fullName>
    </submittedName>
</protein>
<accession>A0A4U6VHY7</accession>
<evidence type="ECO:0000256" key="1">
    <source>
        <dbReference type="SAM" id="Coils"/>
    </source>
</evidence>